<dbReference type="EMBL" id="AP003871">
    <property type="protein sequence ID" value="BAD08784.1"/>
    <property type="molecule type" value="Genomic_DNA"/>
</dbReference>
<feature type="compositionally biased region" description="Basic and acidic residues" evidence="1">
    <location>
        <begin position="109"/>
        <end position="118"/>
    </location>
</feature>
<dbReference type="Gramene" id="Os08t0452200-01">
    <property type="protein sequence ID" value="Os08t0452200-01"/>
    <property type="gene ID" value="Os08g0452200"/>
</dbReference>
<reference evidence="2" key="1">
    <citation type="submission" date="2001-07" db="EMBL/GenBank/DDBJ databases">
        <title>Oryza sativa nipponbare(GA3) genomic DNA, chromosome 8, BAC clone:OJ1117_F10.</title>
        <authorList>
            <person name="Sasaki T."/>
            <person name="Matsumoto T."/>
            <person name="Yamamoto K."/>
        </authorList>
    </citation>
    <scope>NUCLEOTIDE SEQUENCE</scope>
</reference>
<feature type="compositionally biased region" description="Basic residues" evidence="1">
    <location>
        <begin position="89"/>
        <end position="102"/>
    </location>
</feature>
<dbReference type="AlphaFoldDB" id="Q0J598"/>
<dbReference type="EMBL" id="AP008214">
    <property type="protein sequence ID" value="BAF23867.1"/>
    <property type="molecule type" value="Genomic_DNA"/>
</dbReference>
<protein>
    <submittedName>
        <fullName evidence="3">Os08g0452200 protein</fullName>
    </submittedName>
</protein>
<accession>Q0J598</accession>
<dbReference type="KEGG" id="dosa:Os08g0452200"/>
<reference evidence="3" key="7">
    <citation type="submission" date="2012-08" db="EMBL/GenBank/DDBJ databases">
        <title>Oryza sativa nipponbare(GA3) genomic DNA, chromosome 8.</title>
        <authorList>
            <consortium name="IRGSP(International Rice Genome Sequencing Project)"/>
        </authorList>
    </citation>
    <scope>NUCLEOTIDE SEQUENCE</scope>
</reference>
<sequence length="226" mass="24396">MVQGAMSHSLNNTEMIASDLSSLLQRRLHCHDDRGVHGVPPVAPRHRAAPHLRAPGLHLLGWRRGLHPHREAQLLPVAPERQLPRLHGHRAPLGRPHRRAVHRAPAADVGHRPDEVGLHRRPGAVRGERGGHGRVVEVPGVPRAPRAAAVRGAPRDRPDVLLGVVQVAEEVDVVHGGDVVDETRVHGAHRVNVPCAEVEHVGHDARGLVHHGAVAVVLDVGGGHER</sequence>
<feature type="compositionally biased region" description="Basic and acidic residues" evidence="1">
    <location>
        <begin position="126"/>
        <end position="135"/>
    </location>
</feature>
<reference evidence="3" key="4">
    <citation type="journal article" date="2007" name="Genome Res.">
        <title>Curated Genome Annotation of Oryza sativa ssp. japonica and Comparative Genome Analysis with Arabidopsis thaliana.</title>
        <authorList>
            <consortium name="The Rice Annotation Project (RAP)"/>
            <person name="Itoh T."/>
            <person name="Tanaka T."/>
            <person name="Barrero R.A."/>
            <person name="Yamasaki C."/>
            <person name="Fujii Y."/>
            <person name="Hilton P.B."/>
            <person name="Antonio B.A."/>
            <person name="Aono H."/>
            <person name="Apweiler R."/>
            <person name="Bruskiewich R."/>
            <person name="Bureau T."/>
            <person name="Burr F."/>
            <person name="Costa de Oliveira A."/>
            <person name="Fuks G."/>
            <person name="Habara T."/>
            <person name="Haberer G."/>
            <person name="Han B."/>
            <person name="Harada E."/>
            <person name="Hiraki A.T."/>
            <person name="Hirochika H."/>
            <person name="Hoen D."/>
            <person name="Hokari H."/>
            <person name="Hosokawa S."/>
            <person name="Hsing Y."/>
            <person name="Ikawa H."/>
            <person name="Ikeo K."/>
            <person name="Imanishi T."/>
            <person name="Ito Y."/>
            <person name="Jaiswal P."/>
            <person name="Kanno M."/>
            <person name="Kawahara Y."/>
            <person name="Kawamura T."/>
            <person name="Kawashima H."/>
            <person name="Khurana J.P."/>
            <person name="Kikuchi S."/>
            <person name="Komatsu S."/>
            <person name="Koyanagi K.O."/>
            <person name="Kubooka H."/>
            <person name="Lieberherr D."/>
            <person name="Lin Y.C."/>
            <person name="Lonsdale D."/>
            <person name="Matsumoto T."/>
            <person name="Matsuya A."/>
            <person name="McCombie W.R."/>
            <person name="Messing J."/>
            <person name="Miyao A."/>
            <person name="Mulder N."/>
            <person name="Nagamura Y."/>
            <person name="Nam J."/>
            <person name="Namiki N."/>
            <person name="Numa H."/>
            <person name="Nurimoto S."/>
            <person name="O'donovan C."/>
            <person name="Ohyanagi H."/>
            <person name="Okido T."/>
            <person name="Oota S."/>
            <person name="Osato N."/>
            <person name="Palmer L.E."/>
            <person name="Quetier F."/>
            <person name="Raghuvanshi S."/>
            <person name="Saichi N."/>
            <person name="Sakai H."/>
            <person name="Sakai Y."/>
            <person name="Sakata K."/>
            <person name="Sakurai T."/>
            <person name="Sato F."/>
            <person name="Sato Y."/>
            <person name="Schoof H."/>
            <person name="Seki M."/>
            <person name="Shibata M."/>
            <person name="Shimizu Y."/>
            <person name="Shinozaki K."/>
            <person name="Shinso Y."/>
            <person name="Singh N.K."/>
            <person name="Smith-White B."/>
            <person name="Takeda J."/>
            <person name="Tanino M."/>
            <person name="Tatusova T."/>
            <person name="Thongjuea S."/>
            <person name="Todokoro F."/>
            <person name="Tsugane M."/>
            <person name="Tyagi A.K."/>
            <person name="Vanavichit A."/>
            <person name="Wang A."/>
            <person name="Wing R.A."/>
            <person name="Yamaguchi K."/>
            <person name="Yamamoto M."/>
            <person name="Yamamoto N."/>
            <person name="Yu Y."/>
            <person name="Zhang H."/>
            <person name="Zhao Q."/>
            <person name="Higo K."/>
            <person name="Burr B."/>
            <person name="Gojobori T."/>
            <person name="Sasaki T."/>
        </authorList>
    </citation>
    <scope>NUCLEOTIDE SEQUENCE</scope>
</reference>
<name>Q0J598_ORYSJ</name>
<evidence type="ECO:0000256" key="1">
    <source>
        <dbReference type="SAM" id="MobiDB-lite"/>
    </source>
</evidence>
<feature type="region of interest" description="Disordered" evidence="1">
    <location>
        <begin position="89"/>
        <end position="135"/>
    </location>
</feature>
<reference evidence="4" key="6">
    <citation type="journal article" date="2008" name="Nucleic Acids Res.">
        <title>The rice annotation project database (RAP-DB): 2008 update.</title>
        <authorList>
            <consortium name="The rice annotation project (RAP)"/>
        </authorList>
    </citation>
    <scope>GENOME REANNOTATION</scope>
    <source>
        <strain evidence="4">cv. Nipponbare</strain>
    </source>
</reference>
<dbReference type="Proteomes" id="UP000000763">
    <property type="component" value="Chromosome 8"/>
</dbReference>
<reference evidence="3" key="8">
    <citation type="submission" date="2012-08" db="EMBL/GenBank/DDBJ databases">
        <title>The Second Rice Annotation Project Meeting (RAP2).</title>
        <authorList>
            <consortium name="The Rice Annotation Project (RAP)"/>
        </authorList>
    </citation>
    <scope>NUCLEOTIDE SEQUENCE</scope>
</reference>
<reference evidence="3" key="5">
    <citation type="journal article" date="2008" name="Nucleic Acids Res.">
        <title>The Rice Annotation Project Database (RAP-DB): 2008 update.</title>
        <authorList>
            <consortium name="The Rice Annotation Project (RAP)"/>
            <person name="Tanaka T."/>
            <person name="Antonio B.A."/>
            <person name="Kikuchi S."/>
            <person name="Matsumoto T."/>
            <person name="Nagamura Y."/>
            <person name="Numa H."/>
            <person name="Sakai H."/>
            <person name="Wu J."/>
            <person name="Itoh T."/>
            <person name="Sasaki T."/>
            <person name="Aono R."/>
            <person name="Fujii Y."/>
            <person name="Habara T."/>
            <person name="Harada E."/>
            <person name="Kanno M."/>
            <person name="Kawahara Y."/>
            <person name="Kawashima H."/>
            <person name="Kubooka H."/>
            <person name="Matsuya A."/>
            <person name="Nakaoka H."/>
            <person name="Saichi N."/>
            <person name="Sanbonmatsu R."/>
            <person name="Sato Y."/>
            <person name="Shinso Y."/>
            <person name="Suzuki M."/>
            <person name="Takeda J."/>
            <person name="Tanino M."/>
            <person name="Todokoro F."/>
            <person name="Yamaguchi K."/>
            <person name="Yamamoto N."/>
            <person name="Yamasaki C."/>
            <person name="Imanishi T."/>
            <person name="Okido T."/>
            <person name="Tada M."/>
            <person name="Ikeo K."/>
            <person name="Tateno Y."/>
            <person name="Gojobori T."/>
            <person name="Lin Y.C."/>
            <person name="Wei F.J."/>
            <person name="Hsing Y.I."/>
            <person name="Zhao Q."/>
            <person name="Han B."/>
            <person name="Kramer M.R."/>
            <person name="McCombie R.W."/>
            <person name="Lonsdale D."/>
            <person name="O'Donovan C.C."/>
            <person name="Whitfield E.J."/>
            <person name="Apweiler R."/>
            <person name="Koyanagi K.O."/>
            <person name="Khurana J.P."/>
            <person name="Raghuvanshi S."/>
            <person name="Singh N.K."/>
            <person name="Tyagi A.K."/>
            <person name="Haberer G."/>
            <person name="Fujisawa M."/>
            <person name="Hosokawa S."/>
            <person name="Ito Y."/>
            <person name="Ikawa H."/>
            <person name="Shibata M."/>
            <person name="Yamamoto M."/>
            <person name="Bruskiewich R.M."/>
            <person name="Hoen D.R."/>
            <person name="Bureau TE."/>
            <person name="Namiki N."/>
            <person name="Ohyanagi H."/>
            <person name="Sakai Y."/>
            <person name="Nobushima S."/>
            <person name="Sakata K."/>
            <person name="Barrero R.A."/>
            <person name="Sato Y."/>
            <person name="Souvorov A."/>
            <person name="Smith-White B."/>
            <person name="Tatusova T."/>
            <person name="An S."/>
            <person name="An G."/>
            <person name="OOta S."/>
            <person name="Fuks G."/>
            <person name="Messing J."/>
            <person name="Christie K.R."/>
            <person name="Lieberherr D."/>
            <person name="Kim H."/>
            <person name="Zuccolo A."/>
            <person name="Wing R.A."/>
            <person name="Nobuta K."/>
            <person name="Green P.J."/>
            <person name="Lu C."/>
            <person name="Meyers BC."/>
            <person name="Chaparro C."/>
            <person name="Piegu B."/>
            <person name="Panaud O."/>
            <person name="Echeverria M."/>
        </authorList>
    </citation>
    <scope>NUCLEOTIDE SEQUENCE</scope>
</reference>
<proteinExistence type="predicted"/>
<reference evidence="3" key="3">
    <citation type="journal article" date="2006" name="Nucleic Acids Res.">
        <title>The Rice Annotation Project Database (RAP-DB): hub for Oryza sativa ssp. japonica genome information.</title>
        <authorList>
            <person name="Ohyanagi H."/>
            <person name="Tanaka T."/>
            <person name="Sakai H."/>
            <person name="Shigemoto Y."/>
            <person name="Yamaguchi K."/>
            <person name="Habara T."/>
            <person name="Fujii Y."/>
            <person name="Antonio B.A."/>
            <person name="Nagamura Y."/>
            <person name="Imanishi T."/>
            <person name="Ikeo K."/>
            <person name="Itoh T."/>
            <person name="Gojobori T."/>
            <person name="Sasaki T."/>
        </authorList>
    </citation>
    <scope>NUCLEOTIDE SEQUENCE</scope>
</reference>
<evidence type="ECO:0000313" key="4">
    <source>
        <dbReference type="Proteomes" id="UP000000763"/>
    </source>
</evidence>
<evidence type="ECO:0000313" key="3">
    <source>
        <dbReference type="EMBL" id="BAF23867.1"/>
    </source>
</evidence>
<organism evidence="3 4">
    <name type="scientific">Oryza sativa subsp. japonica</name>
    <name type="common">Rice</name>
    <dbReference type="NCBI Taxonomy" id="39947"/>
    <lineage>
        <taxon>Eukaryota</taxon>
        <taxon>Viridiplantae</taxon>
        <taxon>Streptophyta</taxon>
        <taxon>Embryophyta</taxon>
        <taxon>Tracheophyta</taxon>
        <taxon>Spermatophyta</taxon>
        <taxon>Magnoliopsida</taxon>
        <taxon>Liliopsida</taxon>
        <taxon>Poales</taxon>
        <taxon>Poaceae</taxon>
        <taxon>BOP clade</taxon>
        <taxon>Oryzoideae</taxon>
        <taxon>Oryzeae</taxon>
        <taxon>Oryzinae</taxon>
        <taxon>Oryza</taxon>
        <taxon>Oryza sativa</taxon>
    </lineage>
</organism>
<gene>
    <name evidence="3" type="ordered locus">Os08g0452200</name>
    <name evidence="2" type="ORF">OJ1117_F10.12</name>
</gene>
<evidence type="ECO:0000313" key="2">
    <source>
        <dbReference type="EMBL" id="BAD08784.1"/>
    </source>
</evidence>
<reference evidence="3 4" key="2">
    <citation type="journal article" date="2005" name="Nature">
        <title>The map-based sequence of the rice genome.</title>
        <authorList>
            <consortium name="International rice genome sequencing project (IRGSP)"/>
            <person name="Matsumoto T."/>
            <person name="Wu J."/>
            <person name="Kanamori H."/>
            <person name="Katayose Y."/>
            <person name="Fujisawa M."/>
            <person name="Namiki N."/>
            <person name="Mizuno H."/>
            <person name="Yamamoto K."/>
            <person name="Antonio B.A."/>
            <person name="Baba T."/>
            <person name="Sakata K."/>
            <person name="Nagamura Y."/>
            <person name="Aoki H."/>
            <person name="Arikawa K."/>
            <person name="Arita K."/>
            <person name="Bito T."/>
            <person name="Chiden Y."/>
            <person name="Fujitsuka N."/>
            <person name="Fukunaka R."/>
            <person name="Hamada M."/>
            <person name="Harada C."/>
            <person name="Hayashi A."/>
            <person name="Hijishita S."/>
            <person name="Honda M."/>
            <person name="Hosokawa S."/>
            <person name="Ichikawa Y."/>
            <person name="Idonuma A."/>
            <person name="Iijima M."/>
            <person name="Ikeda M."/>
            <person name="Ikeno M."/>
            <person name="Ito K."/>
            <person name="Ito S."/>
            <person name="Ito T."/>
            <person name="Ito Y."/>
            <person name="Ito Y."/>
            <person name="Iwabuchi A."/>
            <person name="Kamiya K."/>
            <person name="Karasawa W."/>
            <person name="Kurita K."/>
            <person name="Katagiri S."/>
            <person name="Kikuta A."/>
            <person name="Kobayashi H."/>
            <person name="Kobayashi N."/>
            <person name="Machita K."/>
            <person name="Maehara T."/>
            <person name="Masukawa M."/>
            <person name="Mizubayashi T."/>
            <person name="Mukai Y."/>
            <person name="Nagasaki H."/>
            <person name="Nagata Y."/>
            <person name="Naito S."/>
            <person name="Nakashima M."/>
            <person name="Nakama Y."/>
            <person name="Nakamichi Y."/>
            <person name="Nakamura M."/>
            <person name="Meguro A."/>
            <person name="Negishi M."/>
            <person name="Ohta I."/>
            <person name="Ohta T."/>
            <person name="Okamoto M."/>
            <person name="Ono N."/>
            <person name="Saji S."/>
            <person name="Sakaguchi M."/>
            <person name="Sakai K."/>
            <person name="Shibata M."/>
            <person name="Shimokawa T."/>
            <person name="Song J."/>
            <person name="Takazaki Y."/>
            <person name="Terasawa K."/>
            <person name="Tsugane M."/>
            <person name="Tsuji K."/>
            <person name="Ueda S."/>
            <person name="Waki K."/>
            <person name="Yamagata H."/>
            <person name="Yamamoto M."/>
            <person name="Yamamoto S."/>
            <person name="Yamane H."/>
            <person name="Yoshiki S."/>
            <person name="Yoshihara R."/>
            <person name="Yukawa K."/>
            <person name="Zhong H."/>
            <person name="Yano M."/>
            <person name="Yuan Q."/>
            <person name="Ouyang S."/>
            <person name="Liu J."/>
            <person name="Jones K.M."/>
            <person name="Gansberger K."/>
            <person name="Moffat K."/>
            <person name="Hill J."/>
            <person name="Bera J."/>
            <person name="Fadrosh D."/>
            <person name="Jin S."/>
            <person name="Johri S."/>
            <person name="Kim M."/>
            <person name="Overton L."/>
            <person name="Reardon M."/>
            <person name="Tsitrin T."/>
            <person name="Vuong H."/>
            <person name="Weaver B."/>
            <person name="Ciecko A."/>
            <person name="Tallon L."/>
            <person name="Jackson J."/>
            <person name="Pai G."/>
            <person name="Aken S.V."/>
            <person name="Utterback T."/>
            <person name="Reidmuller S."/>
            <person name="Feldblyum T."/>
            <person name="Hsiao J."/>
            <person name="Zismann V."/>
            <person name="Iobst S."/>
            <person name="de Vazeille A.R."/>
            <person name="Buell C.R."/>
            <person name="Ying K."/>
            <person name="Li Y."/>
            <person name="Lu T."/>
            <person name="Huang Y."/>
            <person name="Zhao Q."/>
            <person name="Feng Q."/>
            <person name="Zhang L."/>
            <person name="Zhu J."/>
            <person name="Weng Q."/>
            <person name="Mu J."/>
            <person name="Lu Y."/>
            <person name="Fan D."/>
            <person name="Liu Y."/>
            <person name="Guan J."/>
            <person name="Zhang Y."/>
            <person name="Yu S."/>
            <person name="Liu X."/>
            <person name="Zhang Y."/>
            <person name="Hong G."/>
            <person name="Han B."/>
            <person name="Choisne N."/>
            <person name="Demange N."/>
            <person name="Orjeda G."/>
            <person name="Samain S."/>
            <person name="Cattolico L."/>
            <person name="Pelletier E."/>
            <person name="Couloux A."/>
            <person name="Segurens B."/>
            <person name="Wincker P."/>
            <person name="D'Hont A."/>
            <person name="Scarpelli C."/>
            <person name="Weissenbach J."/>
            <person name="Salanoubat M."/>
            <person name="Quetier F."/>
            <person name="Yu Y."/>
            <person name="Kim H.R."/>
            <person name="Rambo T."/>
            <person name="Currie J."/>
            <person name="Collura K."/>
            <person name="Luo M."/>
            <person name="Yang T."/>
            <person name="Ammiraju J.S.S."/>
            <person name="Engler F."/>
            <person name="Soderlund C."/>
            <person name="Wing R.A."/>
            <person name="Palmer L.E."/>
            <person name="de la Bastide M."/>
            <person name="Spiegel L."/>
            <person name="Nascimento L."/>
            <person name="Zutavern T."/>
            <person name="O'Shaughnessy A."/>
            <person name="Dike S."/>
            <person name="Dedhia N."/>
            <person name="Preston R."/>
            <person name="Balija V."/>
            <person name="McCombie W.R."/>
            <person name="Chow T."/>
            <person name="Chen H."/>
            <person name="Chung M."/>
            <person name="Chen C."/>
            <person name="Shaw J."/>
            <person name="Wu H."/>
            <person name="Hsiao K."/>
            <person name="Chao Y."/>
            <person name="Chu M."/>
            <person name="Cheng C."/>
            <person name="Hour A."/>
            <person name="Lee P."/>
            <person name="Lin S."/>
            <person name="Lin Y."/>
            <person name="Liou J."/>
            <person name="Liu S."/>
            <person name="Hsing Y."/>
            <person name="Raghuvanshi S."/>
            <person name="Mohanty A."/>
            <person name="Bharti A.K."/>
            <person name="Gaur A."/>
            <person name="Gupta V."/>
            <person name="Kumar D."/>
            <person name="Ravi V."/>
            <person name="Vij S."/>
            <person name="Kapur A."/>
            <person name="Khurana P."/>
            <person name="Khurana P."/>
            <person name="Khurana J.P."/>
            <person name="Tyagi A.K."/>
            <person name="Gaikwad K."/>
            <person name="Singh A."/>
            <person name="Dalal V."/>
            <person name="Srivastava S."/>
            <person name="Dixit A."/>
            <person name="Pal A.K."/>
            <person name="Ghazi I.A."/>
            <person name="Yadav M."/>
            <person name="Pandit A."/>
            <person name="Bhargava A."/>
            <person name="Sureshbabu K."/>
            <person name="Batra K."/>
            <person name="Sharma T.R."/>
            <person name="Mohapatra T."/>
            <person name="Singh N.K."/>
            <person name="Messing J."/>
            <person name="Nelson A.B."/>
            <person name="Fuks G."/>
            <person name="Kavchok S."/>
            <person name="Keizer G."/>
            <person name="Linton E."/>
            <person name="Llaca V."/>
            <person name="Song R."/>
            <person name="Tanyolac B."/>
            <person name="Young S."/>
            <person name="Ho-Il K."/>
            <person name="Hahn J.H."/>
            <person name="Sangsakoo G."/>
            <person name="Vanavichit A."/>
            <person name="de Mattos Luiz.A.T."/>
            <person name="Zimmer P.D."/>
            <person name="Malone G."/>
            <person name="Dellagostin O."/>
            <person name="de Oliveira A.C."/>
            <person name="Bevan M."/>
            <person name="Bancroft I."/>
            <person name="Minx P."/>
            <person name="Cordum H."/>
            <person name="Wilson R."/>
            <person name="Cheng Z."/>
            <person name="Jin W."/>
            <person name="Jiang J."/>
            <person name="Leong S.A."/>
            <person name="Iwama H."/>
            <person name="Gojobori T."/>
            <person name="Itoh T."/>
            <person name="Niimura Y."/>
            <person name="Fujii Y."/>
            <person name="Habara T."/>
            <person name="Sakai H."/>
            <person name="Sato Y."/>
            <person name="Wilson G."/>
            <person name="Kumar K."/>
            <person name="McCouch S."/>
            <person name="Juretic N."/>
            <person name="Hoen D."/>
            <person name="Wright S."/>
            <person name="Bruskiewich R."/>
            <person name="Bureau T."/>
            <person name="Miyao A."/>
            <person name="Hirochika H."/>
            <person name="Nishikawa T."/>
            <person name="Kadowaki K."/>
            <person name="Sugiura M."/>
            <person name="Burr B."/>
            <person name="Sasaki T."/>
        </authorList>
    </citation>
    <scope>NUCLEOTIDE SEQUENCE [LARGE SCALE GENOMIC DNA]</scope>
    <source>
        <strain evidence="4">cv. Nipponbare</strain>
    </source>
</reference>